<evidence type="ECO:0000256" key="2">
    <source>
        <dbReference type="ARBA" id="ARBA00022801"/>
    </source>
</evidence>
<evidence type="ECO:0000256" key="4">
    <source>
        <dbReference type="PIRSR" id="PIRSR001220-2"/>
    </source>
</evidence>
<dbReference type="InterPro" id="IPR006034">
    <property type="entry name" value="Asparaginase/glutaminase-like"/>
</dbReference>
<dbReference type="Gene3D" id="3.40.50.1170">
    <property type="entry name" value="L-asparaginase, N-terminal domain"/>
    <property type="match status" value="1"/>
</dbReference>
<evidence type="ECO:0000256" key="3">
    <source>
        <dbReference type="PIRSR" id="PIRSR001220-1"/>
    </source>
</evidence>
<dbReference type="PANTHER" id="PTHR11707">
    <property type="entry name" value="L-ASPARAGINASE"/>
    <property type="match status" value="1"/>
</dbReference>
<dbReference type="InterPro" id="IPR027473">
    <property type="entry name" value="L-asparaginase_C"/>
</dbReference>
<sequence length="340" mass="36051">MGGTIAGLAADPEGNPNKYKAGQVGIDSLLAHIASALPQNIAVISEQLANMNSRNLSESLLTDLGNRIQECLNDLLVKGIVITHGTDTMEETGLFLQATCGHRAQILGKRIVITGAMLPANAPAADGPRNLVDAISWASMPLENCPNGVYAVMSGKVCLAMDLAKRHGSALNAPLRDSPTSPVNLINPSWLSCVKAVQAAWGEDLPIPKAEEWPWVEILTSHAGARARTIKHWLTSEVLGLVLAGTGAGGFHDDWSEPLDEAIDRGIALVRTSRTGSGATYPHIPEKDAHGCMASGTLSAPRARIALQLALNAAETLKISGKALTWQDFFARIANLPEFR</sequence>
<dbReference type="PANTHER" id="PTHR11707:SF28">
    <property type="entry name" value="60 KDA LYSOPHOSPHOLIPASE"/>
    <property type="match status" value="1"/>
</dbReference>
<dbReference type="GO" id="GO:0004067">
    <property type="term" value="F:asparaginase activity"/>
    <property type="evidence" value="ECO:0007669"/>
    <property type="project" value="UniProtKB-UniRule"/>
</dbReference>
<dbReference type="Proteomes" id="UP000218069">
    <property type="component" value="Unassembled WGS sequence"/>
</dbReference>
<name>A0A240E167_9BURK</name>
<dbReference type="PRINTS" id="PR00139">
    <property type="entry name" value="ASNGLNASE"/>
</dbReference>
<feature type="active site" description="O-isoaspartyl threonine intermediate" evidence="3">
    <location>
        <position position="4"/>
    </location>
</feature>
<dbReference type="InterPro" id="IPR036152">
    <property type="entry name" value="Asp/glu_Ase-like_sf"/>
</dbReference>
<dbReference type="PIRSF" id="PIRSF001220">
    <property type="entry name" value="L-ASNase_gatD"/>
    <property type="match status" value="1"/>
</dbReference>
<feature type="active site" evidence="5">
    <location>
        <position position="86"/>
    </location>
</feature>
<dbReference type="SUPFAM" id="SSF53774">
    <property type="entry name" value="Glutaminase/Asparaginase"/>
    <property type="match status" value="1"/>
</dbReference>
<evidence type="ECO:0000313" key="9">
    <source>
        <dbReference type="Proteomes" id="UP000218069"/>
    </source>
</evidence>
<dbReference type="PIRSF" id="PIRSF500176">
    <property type="entry name" value="L_ASNase"/>
    <property type="match status" value="1"/>
</dbReference>
<proteinExistence type="inferred from homology"/>
<dbReference type="EMBL" id="OANS01000001">
    <property type="protein sequence ID" value="SNX28216.1"/>
    <property type="molecule type" value="Genomic_DNA"/>
</dbReference>
<feature type="domain" description="Asparaginase/glutaminase C-terminal" evidence="7">
    <location>
        <begin position="216"/>
        <end position="315"/>
    </location>
</feature>
<dbReference type="SMART" id="SM00870">
    <property type="entry name" value="Asparaginase"/>
    <property type="match status" value="1"/>
</dbReference>
<dbReference type="AlphaFoldDB" id="A0A240E167"/>
<evidence type="ECO:0000259" key="6">
    <source>
        <dbReference type="Pfam" id="PF00710"/>
    </source>
</evidence>
<evidence type="ECO:0000259" key="7">
    <source>
        <dbReference type="Pfam" id="PF17763"/>
    </source>
</evidence>
<evidence type="ECO:0000313" key="8">
    <source>
        <dbReference type="EMBL" id="SNX28216.1"/>
    </source>
</evidence>
<keyword evidence="9" id="KW-1185">Reference proteome</keyword>
<comment type="similarity">
    <text evidence="1">Belongs to the asparaginase 1 family.</text>
</comment>
<dbReference type="GO" id="GO:0006528">
    <property type="term" value="P:asparagine metabolic process"/>
    <property type="evidence" value="ECO:0007669"/>
    <property type="project" value="InterPro"/>
</dbReference>
<dbReference type="PROSITE" id="PS51732">
    <property type="entry name" value="ASN_GLN_ASE_3"/>
    <property type="match status" value="1"/>
</dbReference>
<dbReference type="Gene3D" id="3.40.50.40">
    <property type="match status" value="1"/>
</dbReference>
<dbReference type="CDD" id="cd08964">
    <property type="entry name" value="L-asparaginase_II"/>
    <property type="match status" value="1"/>
</dbReference>
<dbReference type="InterPro" id="IPR004550">
    <property type="entry name" value="AsnASE_II"/>
</dbReference>
<organism evidence="8 9">
    <name type="scientific">Polynucleobacter meluiroseus</name>
    <dbReference type="NCBI Taxonomy" id="1938814"/>
    <lineage>
        <taxon>Bacteria</taxon>
        <taxon>Pseudomonadati</taxon>
        <taxon>Pseudomonadota</taxon>
        <taxon>Betaproteobacteria</taxon>
        <taxon>Burkholderiales</taxon>
        <taxon>Burkholderiaceae</taxon>
        <taxon>Polynucleobacter</taxon>
    </lineage>
</organism>
<dbReference type="InterPro" id="IPR037152">
    <property type="entry name" value="L-asparaginase_N_sf"/>
</dbReference>
<evidence type="ECO:0000256" key="1">
    <source>
        <dbReference type="ARBA" id="ARBA00010518"/>
    </source>
</evidence>
<keyword evidence="2" id="KW-0378">Hydrolase</keyword>
<protein>
    <submittedName>
        <fullName evidence="8">L-asparaginase</fullName>
    </submittedName>
</protein>
<dbReference type="InterPro" id="IPR027474">
    <property type="entry name" value="L-asparaginase_N"/>
</dbReference>
<feature type="domain" description="L-asparaginase N-terminal" evidence="6">
    <location>
        <begin position="1"/>
        <end position="173"/>
    </location>
</feature>
<dbReference type="InterPro" id="IPR040919">
    <property type="entry name" value="Asparaginase_C"/>
</dbReference>
<dbReference type="PROSITE" id="PS00917">
    <property type="entry name" value="ASN_GLN_ASE_2"/>
    <property type="match status" value="1"/>
</dbReference>
<feature type="binding site" evidence="4">
    <location>
        <begin position="86"/>
        <end position="87"/>
    </location>
    <ligand>
        <name>substrate</name>
    </ligand>
</feature>
<dbReference type="InterPro" id="IPR027475">
    <property type="entry name" value="Asparaginase/glutaminase_AS2"/>
</dbReference>
<evidence type="ECO:0000256" key="5">
    <source>
        <dbReference type="PROSITE-ProRule" id="PRU10100"/>
    </source>
</evidence>
<reference evidence="9" key="1">
    <citation type="submission" date="2017-08" db="EMBL/GenBank/DDBJ databases">
        <authorList>
            <person name="Varghese N."/>
            <person name="Submissions S."/>
        </authorList>
    </citation>
    <scope>NUCLEOTIDE SEQUENCE [LARGE SCALE GENOMIC DNA]</scope>
    <source>
        <strain evidence="9">AP-Melu-1000-B4</strain>
    </source>
</reference>
<dbReference type="Pfam" id="PF00710">
    <property type="entry name" value="Asparaginase"/>
    <property type="match status" value="1"/>
</dbReference>
<accession>A0A240E167</accession>
<feature type="binding site" evidence="4">
    <location>
        <position position="53"/>
    </location>
    <ligand>
        <name>substrate</name>
    </ligand>
</feature>
<dbReference type="Pfam" id="PF17763">
    <property type="entry name" value="Asparaginase_C"/>
    <property type="match status" value="1"/>
</dbReference>
<gene>
    <name evidence="8" type="ORF">SAMN06295945_0540</name>
</gene>